<proteinExistence type="predicted"/>
<dbReference type="GO" id="GO:0004222">
    <property type="term" value="F:metalloendopeptidase activity"/>
    <property type="evidence" value="ECO:0007669"/>
    <property type="project" value="InterPro"/>
</dbReference>
<comment type="caution">
    <text evidence="2">The sequence shown here is derived from an EMBL/GenBank/DDBJ whole genome shotgun (WGS) entry which is preliminary data.</text>
</comment>
<reference evidence="2" key="1">
    <citation type="journal article" date="2020" name="Cell">
        <title>Large-Scale Comparative Analyses of Tick Genomes Elucidate Their Genetic Diversity and Vector Capacities.</title>
        <authorList>
            <consortium name="Tick Genome and Microbiome Consortium (TIGMIC)"/>
            <person name="Jia N."/>
            <person name="Wang J."/>
            <person name="Shi W."/>
            <person name="Du L."/>
            <person name="Sun Y."/>
            <person name="Zhan W."/>
            <person name="Jiang J.F."/>
            <person name="Wang Q."/>
            <person name="Zhang B."/>
            <person name="Ji P."/>
            <person name="Bell-Sakyi L."/>
            <person name="Cui X.M."/>
            <person name="Yuan T.T."/>
            <person name="Jiang B.G."/>
            <person name="Yang W.F."/>
            <person name="Lam T.T."/>
            <person name="Chang Q.C."/>
            <person name="Ding S.J."/>
            <person name="Wang X.J."/>
            <person name="Zhu J.G."/>
            <person name="Ruan X.D."/>
            <person name="Zhao L."/>
            <person name="Wei J.T."/>
            <person name="Ye R.Z."/>
            <person name="Que T.C."/>
            <person name="Du C.H."/>
            <person name="Zhou Y.H."/>
            <person name="Cheng J.X."/>
            <person name="Dai P.F."/>
            <person name="Guo W.B."/>
            <person name="Han X.H."/>
            <person name="Huang E.J."/>
            <person name="Li L.F."/>
            <person name="Wei W."/>
            <person name="Gao Y.C."/>
            <person name="Liu J.Z."/>
            <person name="Shao H.Z."/>
            <person name="Wang X."/>
            <person name="Wang C.C."/>
            <person name="Yang T.C."/>
            <person name="Huo Q.B."/>
            <person name="Li W."/>
            <person name="Chen H.Y."/>
            <person name="Chen S.E."/>
            <person name="Zhou L.G."/>
            <person name="Ni X.B."/>
            <person name="Tian J.H."/>
            <person name="Sheng Y."/>
            <person name="Liu T."/>
            <person name="Pan Y.S."/>
            <person name="Xia L.Y."/>
            <person name="Li J."/>
            <person name="Zhao F."/>
            <person name="Cao W.C."/>
        </authorList>
    </citation>
    <scope>NUCLEOTIDE SEQUENCE</scope>
    <source>
        <strain evidence="2">Rmic-2018</strain>
    </source>
</reference>
<evidence type="ECO:0008006" key="4">
    <source>
        <dbReference type="Google" id="ProtNLM"/>
    </source>
</evidence>
<organism evidence="2 3">
    <name type="scientific">Rhipicephalus microplus</name>
    <name type="common">Cattle tick</name>
    <name type="synonym">Boophilus microplus</name>
    <dbReference type="NCBI Taxonomy" id="6941"/>
    <lineage>
        <taxon>Eukaryota</taxon>
        <taxon>Metazoa</taxon>
        <taxon>Ecdysozoa</taxon>
        <taxon>Arthropoda</taxon>
        <taxon>Chelicerata</taxon>
        <taxon>Arachnida</taxon>
        <taxon>Acari</taxon>
        <taxon>Parasitiformes</taxon>
        <taxon>Ixodida</taxon>
        <taxon>Ixodoidea</taxon>
        <taxon>Ixodidae</taxon>
        <taxon>Rhipicephalinae</taxon>
        <taxon>Rhipicephalus</taxon>
        <taxon>Boophilus</taxon>
    </lineage>
</organism>
<reference evidence="2" key="2">
    <citation type="submission" date="2021-09" db="EMBL/GenBank/DDBJ databases">
        <authorList>
            <person name="Jia N."/>
            <person name="Wang J."/>
            <person name="Shi W."/>
            <person name="Du L."/>
            <person name="Sun Y."/>
            <person name="Zhan W."/>
            <person name="Jiang J."/>
            <person name="Wang Q."/>
            <person name="Zhang B."/>
            <person name="Ji P."/>
            <person name="Sakyi L.B."/>
            <person name="Cui X."/>
            <person name="Yuan T."/>
            <person name="Jiang B."/>
            <person name="Yang W."/>
            <person name="Lam T.T.-Y."/>
            <person name="Chang Q."/>
            <person name="Ding S."/>
            <person name="Wang X."/>
            <person name="Zhu J."/>
            <person name="Ruan X."/>
            <person name="Zhao L."/>
            <person name="Wei J."/>
            <person name="Que T."/>
            <person name="Du C."/>
            <person name="Cheng J."/>
            <person name="Dai P."/>
            <person name="Han X."/>
            <person name="Huang E."/>
            <person name="Gao Y."/>
            <person name="Liu J."/>
            <person name="Shao H."/>
            <person name="Ye R."/>
            <person name="Li L."/>
            <person name="Wei W."/>
            <person name="Wang X."/>
            <person name="Wang C."/>
            <person name="Huo Q."/>
            <person name="Li W."/>
            <person name="Guo W."/>
            <person name="Chen H."/>
            <person name="Chen S."/>
            <person name="Zhou L."/>
            <person name="Zhou L."/>
            <person name="Ni X."/>
            <person name="Tian J."/>
            <person name="Zhou Y."/>
            <person name="Sheng Y."/>
            <person name="Liu T."/>
            <person name="Pan Y."/>
            <person name="Xia L."/>
            <person name="Li J."/>
            <person name="Zhao F."/>
            <person name="Cao W."/>
        </authorList>
    </citation>
    <scope>NUCLEOTIDE SEQUENCE</scope>
    <source>
        <strain evidence="2">Rmic-2018</strain>
        <tissue evidence="2">Larvae</tissue>
    </source>
</reference>
<evidence type="ECO:0000313" key="2">
    <source>
        <dbReference type="EMBL" id="KAH8021140.1"/>
    </source>
</evidence>
<accession>A0A9J6DG31</accession>
<dbReference type="Proteomes" id="UP000821866">
    <property type="component" value="Chromosome 7"/>
</dbReference>
<dbReference type="GO" id="GO:0006508">
    <property type="term" value="P:proteolysis"/>
    <property type="evidence" value="ECO:0007669"/>
    <property type="project" value="InterPro"/>
</dbReference>
<dbReference type="Gene3D" id="1.10.1380.10">
    <property type="entry name" value="Neutral endopeptidase , domain2"/>
    <property type="match status" value="1"/>
</dbReference>
<dbReference type="PROSITE" id="PS51885">
    <property type="entry name" value="NEPRILYSIN"/>
    <property type="match status" value="1"/>
</dbReference>
<feature type="chain" id="PRO_5039914070" description="Peptidase M13 N-terminal domain-containing protein" evidence="1">
    <location>
        <begin position="19"/>
        <end position="256"/>
    </location>
</feature>
<name>A0A9J6DG31_RHIMP</name>
<dbReference type="InterPro" id="IPR024079">
    <property type="entry name" value="MetalloPept_cat_dom_sf"/>
</dbReference>
<evidence type="ECO:0000256" key="1">
    <source>
        <dbReference type="SAM" id="SignalP"/>
    </source>
</evidence>
<gene>
    <name evidence="2" type="ORF">HPB51_012535</name>
</gene>
<protein>
    <recommendedName>
        <fullName evidence="4">Peptidase M13 N-terminal domain-containing protein</fullName>
    </recommendedName>
</protein>
<keyword evidence="1" id="KW-0732">Signal</keyword>
<dbReference type="Gene3D" id="3.40.390.10">
    <property type="entry name" value="Collagenase (Catalytic Domain)"/>
    <property type="match status" value="1"/>
</dbReference>
<feature type="signal peptide" evidence="1">
    <location>
        <begin position="1"/>
        <end position="18"/>
    </location>
</feature>
<dbReference type="SUPFAM" id="SSF55486">
    <property type="entry name" value="Metalloproteases ('zincins'), catalytic domain"/>
    <property type="match status" value="1"/>
</dbReference>
<dbReference type="AlphaFoldDB" id="A0A9J6DG31"/>
<sequence>MGCCVIMAALLLLLVVWLFPRNNPARHRSPCWSPPCRAFINALAASINASRDPCRDFHGFVCDRWRPSFGGRSMLEGSAIGFRRSVGECLVRMSTPWQSQNSPEKAVMLYKSCLAEGKHAVGDFKQFLRDRHLPWPRVYKRASLIEGVMDLVVNWHFPIFFYVYLLVSAPKERQLRKNNAELICLLRDAHKEPGDDHSESVSCEQLDKLQSEVLGGLTATGASDGSPADESWTPYNGLVTFANDFTPCPVIAGGGS</sequence>
<keyword evidence="3" id="KW-1185">Reference proteome</keyword>
<dbReference type="InterPro" id="IPR042089">
    <property type="entry name" value="Peptidase_M13_dom_2"/>
</dbReference>
<evidence type="ECO:0000313" key="3">
    <source>
        <dbReference type="Proteomes" id="UP000821866"/>
    </source>
</evidence>
<dbReference type="InterPro" id="IPR000718">
    <property type="entry name" value="Peptidase_M13"/>
</dbReference>
<dbReference type="EMBL" id="JABSTU010000009">
    <property type="protein sequence ID" value="KAH8021140.1"/>
    <property type="molecule type" value="Genomic_DNA"/>
</dbReference>